<evidence type="ECO:0000256" key="1">
    <source>
        <dbReference type="SAM" id="Phobius"/>
    </source>
</evidence>
<keyword evidence="1" id="KW-1133">Transmembrane helix</keyword>
<proteinExistence type="predicted"/>
<keyword evidence="3" id="KW-1185">Reference proteome</keyword>
<comment type="caution">
    <text evidence="2">The sequence shown here is derived from an EMBL/GenBank/DDBJ whole genome shotgun (WGS) entry which is preliminary data.</text>
</comment>
<dbReference type="AlphaFoldDB" id="A0AAU9ITQ0"/>
<organism evidence="2 3">
    <name type="scientific">Blepharisma stoltei</name>
    <dbReference type="NCBI Taxonomy" id="1481888"/>
    <lineage>
        <taxon>Eukaryota</taxon>
        <taxon>Sar</taxon>
        <taxon>Alveolata</taxon>
        <taxon>Ciliophora</taxon>
        <taxon>Postciliodesmatophora</taxon>
        <taxon>Heterotrichea</taxon>
        <taxon>Heterotrichida</taxon>
        <taxon>Blepharismidae</taxon>
        <taxon>Blepharisma</taxon>
    </lineage>
</organism>
<feature type="transmembrane region" description="Helical" evidence="1">
    <location>
        <begin position="20"/>
        <end position="37"/>
    </location>
</feature>
<name>A0AAU9ITQ0_9CILI</name>
<gene>
    <name evidence="2" type="ORF">BSTOLATCC_MIC3964</name>
</gene>
<evidence type="ECO:0000313" key="3">
    <source>
        <dbReference type="Proteomes" id="UP001162131"/>
    </source>
</evidence>
<reference evidence="2" key="1">
    <citation type="submission" date="2021-09" db="EMBL/GenBank/DDBJ databases">
        <authorList>
            <consortium name="AG Swart"/>
            <person name="Singh M."/>
            <person name="Singh A."/>
            <person name="Seah K."/>
            <person name="Emmerich C."/>
        </authorList>
    </citation>
    <scope>NUCLEOTIDE SEQUENCE</scope>
    <source>
        <strain evidence="2">ATCC30299</strain>
    </source>
</reference>
<evidence type="ECO:0000313" key="2">
    <source>
        <dbReference type="EMBL" id="CAG9311678.1"/>
    </source>
</evidence>
<keyword evidence="1" id="KW-0472">Membrane</keyword>
<dbReference type="Proteomes" id="UP001162131">
    <property type="component" value="Unassembled WGS sequence"/>
</dbReference>
<accession>A0AAU9ITQ0</accession>
<protein>
    <submittedName>
        <fullName evidence="2">Uncharacterized protein</fullName>
    </submittedName>
</protein>
<keyword evidence="1" id="KW-0812">Transmembrane</keyword>
<sequence>MNFKLPLPRAIPGLSWATHKLFFLSWIYTGVGFFAWYKITSAQKQKAEEDHIAYYRYSGHYKHPWEKKDQKYNDPNAIEVTKGKDYVKMVAKPQGNLLY</sequence>
<dbReference type="EMBL" id="CAJZBQ010000004">
    <property type="protein sequence ID" value="CAG9311678.1"/>
    <property type="molecule type" value="Genomic_DNA"/>
</dbReference>